<dbReference type="Proteomes" id="UP001596031">
    <property type="component" value="Unassembled WGS sequence"/>
</dbReference>
<dbReference type="SUPFAM" id="SSF47090">
    <property type="entry name" value="PGBD-like"/>
    <property type="match status" value="1"/>
</dbReference>
<keyword evidence="3" id="KW-0808">Transferase</keyword>
<protein>
    <submittedName>
        <fullName evidence="10">Murein L,D-transpeptidase</fullName>
    </submittedName>
</protein>
<comment type="similarity">
    <text evidence="2">Belongs to the YkuD family.</text>
</comment>
<gene>
    <name evidence="10" type="ORF">ACFPOU_01140</name>
</gene>
<comment type="pathway">
    <text evidence="1 7">Cell wall biogenesis; peptidoglycan biosynthesis.</text>
</comment>
<evidence type="ECO:0000256" key="4">
    <source>
        <dbReference type="ARBA" id="ARBA00022960"/>
    </source>
</evidence>
<dbReference type="PROSITE" id="PS52029">
    <property type="entry name" value="LD_TPASE"/>
    <property type="match status" value="1"/>
</dbReference>
<dbReference type="SUPFAM" id="SSF141523">
    <property type="entry name" value="L,D-transpeptidase catalytic domain-like"/>
    <property type="match status" value="1"/>
</dbReference>
<dbReference type="Pfam" id="PF20142">
    <property type="entry name" value="Scaffold"/>
    <property type="match status" value="1"/>
</dbReference>
<evidence type="ECO:0000313" key="11">
    <source>
        <dbReference type="Proteomes" id="UP001596031"/>
    </source>
</evidence>
<keyword evidence="5 7" id="KW-0573">Peptidoglycan synthesis</keyword>
<evidence type="ECO:0000256" key="7">
    <source>
        <dbReference type="PROSITE-ProRule" id="PRU01373"/>
    </source>
</evidence>
<dbReference type="InterPro" id="IPR036365">
    <property type="entry name" value="PGBD-like_sf"/>
</dbReference>
<sequence>MPSPSAQSLAPMLVRRLCPVLFVLVHALAAAAQALAPAPEVPWLADGAAQARLAVRLLGQAGAHGLNPERYGAADLARRLDAQRDAAAEIALERDLGKAMLRYLEELHAGRTPSAYRAPDREGAADLAPLLAQAVRAGRLEQLVDDAAPAFPLYRRVMASLAHYRALARLHPDWPPLPAAAGGVAAGDRYPGAASLGERLQVLGDLDAAPAGGDIYTEELAAALRRFQARHGLAEDGVLGPQTLAALAVPPRHRAAQLALTLERLRWLPPLPPGRAVAVNLPAYRLWAFDSSADADAPPLEMRIIVGTAAKTPTPLFIGQMRYLELNPYWNVPRSIALGEILPKLARDSAYLARNDMELVGPDGRVIAHPDAALAALRAGTARIRQRPGERNALGALKFAMPNPMNIYLHSTSAKELFERRRRDLSHGCIRVEHPVALAQFVLADTQAWHADAIEAAIRSGKTRTVALPAPVPVVLFYATAITERDGRIVFAEDIYGRDGPLLEALARP</sequence>
<dbReference type="InterPro" id="IPR052905">
    <property type="entry name" value="LD-transpeptidase_YkuD-like"/>
</dbReference>
<feature type="active site" description="Proton donor/acceptor" evidence="7">
    <location>
        <position position="410"/>
    </location>
</feature>
<accession>A0ABW0PD16</accession>
<evidence type="ECO:0000256" key="8">
    <source>
        <dbReference type="SAM" id="SignalP"/>
    </source>
</evidence>
<dbReference type="EMBL" id="JBHSMS010000004">
    <property type="protein sequence ID" value="MFC5509727.1"/>
    <property type="molecule type" value="Genomic_DNA"/>
</dbReference>
<dbReference type="InterPro" id="IPR036366">
    <property type="entry name" value="PGBDSf"/>
</dbReference>
<feature type="chain" id="PRO_5047029008" evidence="8">
    <location>
        <begin position="33"/>
        <end position="509"/>
    </location>
</feature>
<evidence type="ECO:0000313" key="10">
    <source>
        <dbReference type="EMBL" id="MFC5509727.1"/>
    </source>
</evidence>
<dbReference type="InterPro" id="IPR045380">
    <property type="entry name" value="LD_TPept_scaffold_dom"/>
</dbReference>
<comment type="caution">
    <text evidence="10">The sequence shown here is derived from an EMBL/GenBank/DDBJ whole genome shotgun (WGS) entry which is preliminary data.</text>
</comment>
<dbReference type="Pfam" id="PF03734">
    <property type="entry name" value="YkuD"/>
    <property type="match status" value="1"/>
</dbReference>
<dbReference type="Gene3D" id="1.10.101.10">
    <property type="entry name" value="PGBD-like superfamily/PGBD"/>
    <property type="match status" value="1"/>
</dbReference>
<evidence type="ECO:0000256" key="3">
    <source>
        <dbReference type="ARBA" id="ARBA00022679"/>
    </source>
</evidence>
<keyword evidence="11" id="KW-1185">Reference proteome</keyword>
<name>A0ABW0PD16_9BURK</name>
<dbReference type="InterPro" id="IPR002477">
    <property type="entry name" value="Peptidoglycan-bd-like"/>
</dbReference>
<evidence type="ECO:0000256" key="2">
    <source>
        <dbReference type="ARBA" id="ARBA00005992"/>
    </source>
</evidence>
<dbReference type="InterPro" id="IPR005490">
    <property type="entry name" value="LD_TPept_cat_dom"/>
</dbReference>
<feature type="domain" description="L,D-TPase catalytic" evidence="9">
    <location>
        <begin position="275"/>
        <end position="457"/>
    </location>
</feature>
<feature type="signal peptide" evidence="8">
    <location>
        <begin position="1"/>
        <end position="32"/>
    </location>
</feature>
<evidence type="ECO:0000259" key="9">
    <source>
        <dbReference type="PROSITE" id="PS52029"/>
    </source>
</evidence>
<dbReference type="PANTHER" id="PTHR41533:SF2">
    <property type="entry name" value="BLR7131 PROTEIN"/>
    <property type="match status" value="1"/>
</dbReference>
<evidence type="ECO:0000256" key="5">
    <source>
        <dbReference type="ARBA" id="ARBA00022984"/>
    </source>
</evidence>
<dbReference type="CDD" id="cd16913">
    <property type="entry name" value="YkuD_like"/>
    <property type="match status" value="1"/>
</dbReference>
<organism evidence="10 11">
    <name type="scientific">Massilia jejuensis</name>
    <dbReference type="NCBI Taxonomy" id="648894"/>
    <lineage>
        <taxon>Bacteria</taxon>
        <taxon>Pseudomonadati</taxon>
        <taxon>Pseudomonadota</taxon>
        <taxon>Betaproteobacteria</taxon>
        <taxon>Burkholderiales</taxon>
        <taxon>Oxalobacteraceae</taxon>
        <taxon>Telluria group</taxon>
        <taxon>Massilia</taxon>
    </lineage>
</organism>
<dbReference type="RefSeq" id="WP_379715903.1">
    <property type="nucleotide sequence ID" value="NZ_JBHSMS010000004.1"/>
</dbReference>
<dbReference type="Gene3D" id="2.40.440.10">
    <property type="entry name" value="L,D-transpeptidase catalytic domain-like"/>
    <property type="match status" value="1"/>
</dbReference>
<keyword evidence="4 7" id="KW-0133">Cell shape</keyword>
<dbReference type="PANTHER" id="PTHR41533">
    <property type="entry name" value="L,D-TRANSPEPTIDASE HI_1667-RELATED"/>
    <property type="match status" value="1"/>
</dbReference>
<dbReference type="Pfam" id="PF01471">
    <property type="entry name" value="PG_binding_1"/>
    <property type="match status" value="1"/>
</dbReference>
<reference evidence="11" key="1">
    <citation type="journal article" date="2019" name="Int. J. Syst. Evol. Microbiol.">
        <title>The Global Catalogue of Microorganisms (GCM) 10K type strain sequencing project: providing services to taxonomists for standard genome sequencing and annotation.</title>
        <authorList>
            <consortium name="The Broad Institute Genomics Platform"/>
            <consortium name="The Broad Institute Genome Sequencing Center for Infectious Disease"/>
            <person name="Wu L."/>
            <person name="Ma J."/>
        </authorList>
    </citation>
    <scope>NUCLEOTIDE SEQUENCE [LARGE SCALE GENOMIC DNA]</scope>
    <source>
        <strain evidence="11">CCUG 38813</strain>
    </source>
</reference>
<evidence type="ECO:0000256" key="1">
    <source>
        <dbReference type="ARBA" id="ARBA00004752"/>
    </source>
</evidence>
<feature type="active site" description="Nucleophile" evidence="7">
    <location>
        <position position="429"/>
    </location>
</feature>
<dbReference type="InterPro" id="IPR038063">
    <property type="entry name" value="Transpep_catalytic_dom"/>
</dbReference>
<keyword evidence="6 7" id="KW-0961">Cell wall biogenesis/degradation</keyword>
<keyword evidence="8" id="KW-0732">Signal</keyword>
<proteinExistence type="inferred from homology"/>
<evidence type="ECO:0000256" key="6">
    <source>
        <dbReference type="ARBA" id="ARBA00023316"/>
    </source>
</evidence>